<reference evidence="2" key="1">
    <citation type="submission" date="2019-06" db="EMBL/GenBank/DDBJ databases">
        <authorList>
            <person name="Le Quere A."/>
            <person name="Colella S."/>
        </authorList>
    </citation>
    <scope>NUCLEOTIDE SEQUENCE</scope>
    <source>
        <strain evidence="2">EmedicaeMD41</strain>
    </source>
</reference>
<dbReference type="AlphaFoldDB" id="A0A508XB30"/>
<proteinExistence type="predicted"/>
<feature type="region of interest" description="Disordered" evidence="1">
    <location>
        <begin position="164"/>
        <end position="186"/>
    </location>
</feature>
<gene>
    <name evidence="2" type="ORF">EMEDMD4_840002</name>
</gene>
<dbReference type="Proteomes" id="UP000507954">
    <property type="component" value="Unassembled WGS sequence"/>
</dbReference>
<feature type="compositionally biased region" description="Basic residues" evidence="1">
    <location>
        <begin position="164"/>
        <end position="176"/>
    </location>
</feature>
<feature type="compositionally biased region" description="Low complexity" evidence="1">
    <location>
        <begin position="177"/>
        <end position="186"/>
    </location>
</feature>
<organism evidence="2">
    <name type="scientific">Sinorhizobium medicae</name>
    <dbReference type="NCBI Taxonomy" id="110321"/>
    <lineage>
        <taxon>Bacteria</taxon>
        <taxon>Pseudomonadati</taxon>
        <taxon>Pseudomonadota</taxon>
        <taxon>Alphaproteobacteria</taxon>
        <taxon>Hyphomicrobiales</taxon>
        <taxon>Rhizobiaceae</taxon>
        <taxon>Sinorhizobium/Ensifer group</taxon>
        <taxon>Sinorhizobium</taxon>
    </lineage>
</organism>
<dbReference type="EMBL" id="CABFNB010000155">
    <property type="protein sequence ID" value="VTZ65493.1"/>
    <property type="molecule type" value="Genomic_DNA"/>
</dbReference>
<accession>A0A508XB30</accession>
<name>A0A508XB30_9HYPH</name>
<evidence type="ECO:0000256" key="1">
    <source>
        <dbReference type="SAM" id="MobiDB-lite"/>
    </source>
</evidence>
<evidence type="ECO:0000313" key="2">
    <source>
        <dbReference type="EMBL" id="VTZ65493.1"/>
    </source>
</evidence>
<sequence>MRRTGSAGRRGLSSFQEGKGIRPVFGSFRCAAKQSAFSDRAVALAMARLKCEWFLPRCWPTRLPARRRSRRRCMNLPPHESRIELPSATAAGLIGRDQVWFELAPAELIITMAEHKGRIEREPFFQEGRAGHVLGRLERKCTYGGVGGDLQVLPQSNFMVGGRKRGRRFFRRRSRNNRTASSSRPK</sequence>
<protein>
    <submittedName>
        <fullName evidence="2">Uncharacterized protein</fullName>
    </submittedName>
</protein>